<dbReference type="EMBL" id="JAJSOF020000013">
    <property type="protein sequence ID" value="KAJ4442650.1"/>
    <property type="molecule type" value="Genomic_DNA"/>
</dbReference>
<evidence type="ECO:0000259" key="1">
    <source>
        <dbReference type="Pfam" id="PF16087"/>
    </source>
</evidence>
<dbReference type="InterPro" id="IPR032135">
    <property type="entry name" value="DUF4817"/>
</dbReference>
<protein>
    <recommendedName>
        <fullName evidence="1">DUF4817 domain-containing protein</fullName>
    </recommendedName>
</protein>
<evidence type="ECO:0000313" key="2">
    <source>
        <dbReference type="EMBL" id="KAJ4442650.1"/>
    </source>
</evidence>
<sequence>MSPGSSTESYPAFAHIGLRENPGKNLNQVTCPDRESNPGHLVSRLDALTITYEKILDKLVECSEPIQMFGMKTAAPTEDLKSAGEEADSSQCTTMYTVEERIAVVAGRLRGQTYLQVRAAFERRFRKPAPTQQNIQMLVNKFLRTGSVADERWSGRSSTS</sequence>
<organism evidence="2 3">
    <name type="scientific">Periplaneta americana</name>
    <name type="common">American cockroach</name>
    <name type="synonym">Blatta americana</name>
    <dbReference type="NCBI Taxonomy" id="6978"/>
    <lineage>
        <taxon>Eukaryota</taxon>
        <taxon>Metazoa</taxon>
        <taxon>Ecdysozoa</taxon>
        <taxon>Arthropoda</taxon>
        <taxon>Hexapoda</taxon>
        <taxon>Insecta</taxon>
        <taxon>Pterygota</taxon>
        <taxon>Neoptera</taxon>
        <taxon>Polyneoptera</taxon>
        <taxon>Dictyoptera</taxon>
        <taxon>Blattodea</taxon>
        <taxon>Blattoidea</taxon>
        <taxon>Blattidae</taxon>
        <taxon>Blattinae</taxon>
        <taxon>Periplaneta</taxon>
    </lineage>
</organism>
<gene>
    <name evidence="2" type="ORF">ANN_04239</name>
</gene>
<proteinExistence type="predicted"/>
<keyword evidence="3" id="KW-1185">Reference proteome</keyword>
<comment type="caution">
    <text evidence="2">The sequence shown here is derived from an EMBL/GenBank/DDBJ whole genome shotgun (WGS) entry which is preliminary data.</text>
</comment>
<dbReference type="Pfam" id="PF16087">
    <property type="entry name" value="DUF4817"/>
    <property type="match status" value="1"/>
</dbReference>
<reference evidence="2 3" key="1">
    <citation type="journal article" date="2022" name="Allergy">
        <title>Genome assembly and annotation of Periplaneta americana reveal a comprehensive cockroach allergen profile.</title>
        <authorList>
            <person name="Wang L."/>
            <person name="Xiong Q."/>
            <person name="Saelim N."/>
            <person name="Wang L."/>
            <person name="Nong W."/>
            <person name="Wan A.T."/>
            <person name="Shi M."/>
            <person name="Liu X."/>
            <person name="Cao Q."/>
            <person name="Hui J.H.L."/>
            <person name="Sookrung N."/>
            <person name="Leung T.F."/>
            <person name="Tungtrongchitr A."/>
            <person name="Tsui S.K.W."/>
        </authorList>
    </citation>
    <scope>NUCLEOTIDE SEQUENCE [LARGE SCALE GENOMIC DNA]</scope>
    <source>
        <strain evidence="2">PWHHKU_190912</strain>
    </source>
</reference>
<evidence type="ECO:0000313" key="3">
    <source>
        <dbReference type="Proteomes" id="UP001148838"/>
    </source>
</evidence>
<name>A0ABQ8TAF4_PERAM</name>
<feature type="domain" description="DUF4817" evidence="1">
    <location>
        <begin position="113"/>
        <end position="149"/>
    </location>
</feature>
<dbReference type="Proteomes" id="UP001148838">
    <property type="component" value="Unassembled WGS sequence"/>
</dbReference>
<accession>A0ABQ8TAF4</accession>